<reference evidence="2" key="1">
    <citation type="journal article" date="2019" name="Int. J. Syst. Evol. Microbiol.">
        <title>The Global Catalogue of Microorganisms (GCM) 10K type strain sequencing project: providing services to taxonomists for standard genome sequencing and annotation.</title>
        <authorList>
            <consortium name="The Broad Institute Genomics Platform"/>
            <consortium name="The Broad Institute Genome Sequencing Center for Infectious Disease"/>
            <person name="Wu L."/>
            <person name="Ma J."/>
        </authorList>
    </citation>
    <scope>NUCLEOTIDE SEQUENCE [LARGE SCALE GENOMIC DNA]</scope>
    <source>
        <strain evidence="2">CGMCC 1.5362</strain>
    </source>
</reference>
<protein>
    <submittedName>
        <fullName evidence="1">Uncharacterized protein</fullName>
    </submittedName>
</protein>
<accession>A0ABQ2F909</accession>
<evidence type="ECO:0000313" key="1">
    <source>
        <dbReference type="EMBL" id="GGK65164.1"/>
    </source>
</evidence>
<gene>
    <name evidence="1" type="ORF">GCM10011509_11820</name>
</gene>
<keyword evidence="2" id="KW-1185">Reference proteome</keyword>
<evidence type="ECO:0000313" key="2">
    <source>
        <dbReference type="Proteomes" id="UP000662111"/>
    </source>
</evidence>
<dbReference type="Proteomes" id="UP000662111">
    <property type="component" value="Unassembled WGS sequence"/>
</dbReference>
<sequence length="54" mass="5409">MREGAAAVMPTIVVDVSPICKGGVRGTSRQGADPGARGVGVVDRTQGWVACPGD</sequence>
<comment type="caution">
    <text evidence="1">The sequence shown here is derived from an EMBL/GenBank/DDBJ whole genome shotgun (WGS) entry which is preliminary data.</text>
</comment>
<organism evidence="1 2">
    <name type="scientific">Ornithinimicrobium pekingense</name>
    <dbReference type="NCBI Taxonomy" id="384677"/>
    <lineage>
        <taxon>Bacteria</taxon>
        <taxon>Bacillati</taxon>
        <taxon>Actinomycetota</taxon>
        <taxon>Actinomycetes</taxon>
        <taxon>Micrococcales</taxon>
        <taxon>Ornithinimicrobiaceae</taxon>
        <taxon>Ornithinimicrobium</taxon>
    </lineage>
</organism>
<proteinExistence type="predicted"/>
<name>A0ABQ2F909_9MICO</name>
<dbReference type="EMBL" id="BMLB01000002">
    <property type="protein sequence ID" value="GGK65164.1"/>
    <property type="molecule type" value="Genomic_DNA"/>
</dbReference>